<gene>
    <name evidence="3" type="ORF">GCM10010345_83770</name>
</gene>
<dbReference type="InterPro" id="IPR035992">
    <property type="entry name" value="Ricin_B-like_lectins"/>
</dbReference>
<organism evidence="3 4">
    <name type="scientific">Streptomyces canarius</name>
    <dbReference type="NCBI Taxonomy" id="285453"/>
    <lineage>
        <taxon>Bacteria</taxon>
        <taxon>Bacillati</taxon>
        <taxon>Actinomycetota</taxon>
        <taxon>Actinomycetes</taxon>
        <taxon>Kitasatosporales</taxon>
        <taxon>Streptomycetaceae</taxon>
        <taxon>Streptomyces</taxon>
    </lineage>
</organism>
<dbReference type="Gene3D" id="2.80.10.50">
    <property type="match status" value="1"/>
</dbReference>
<dbReference type="CDD" id="cd00161">
    <property type="entry name" value="beta-trefoil_Ricin-like"/>
    <property type="match status" value="1"/>
</dbReference>
<dbReference type="EMBL" id="BMVN01000061">
    <property type="protein sequence ID" value="GHA67348.1"/>
    <property type="molecule type" value="Genomic_DNA"/>
</dbReference>
<accession>A0ABQ3DB92</accession>
<dbReference type="PROSITE" id="PS50231">
    <property type="entry name" value="RICIN_B_LECTIN"/>
    <property type="match status" value="1"/>
</dbReference>
<dbReference type="InterPro" id="IPR000772">
    <property type="entry name" value="Ricin_B_lectin"/>
</dbReference>
<dbReference type="RefSeq" id="WP_189894509.1">
    <property type="nucleotide sequence ID" value="NZ_BMVN01000061.1"/>
</dbReference>
<feature type="signal peptide" evidence="1">
    <location>
        <begin position="1"/>
        <end position="34"/>
    </location>
</feature>
<keyword evidence="1" id="KW-0732">Signal</keyword>
<feature type="domain" description="Ricin B lectin" evidence="2">
    <location>
        <begin position="77"/>
        <end position="157"/>
    </location>
</feature>
<dbReference type="SUPFAM" id="SSF50370">
    <property type="entry name" value="Ricin B-like lectins"/>
    <property type="match status" value="1"/>
</dbReference>
<dbReference type="Pfam" id="PF14200">
    <property type="entry name" value="RicinB_lectin_2"/>
    <property type="match status" value="1"/>
</dbReference>
<sequence>MHRLLSRLLSRLLLVAGMLGALLGGAVNAVTAHAQDLNTHIVNIKTGGSLLPHNWGDGFQDGWVHYVWDRGQTFGADQWEFEPVAGYVYIIRNTKTGMCLKPGAPWFNKPRVTEGTCGTGLEFQWELTRRPLDGAYKIYSRSARQIMTPYYGNNLGEVVVLEPNNNAEKVWWSLDNDPVILQSGPTTG</sequence>
<dbReference type="Proteomes" id="UP000653644">
    <property type="component" value="Unassembled WGS sequence"/>
</dbReference>
<feature type="chain" id="PRO_5045396603" description="Ricin B lectin domain-containing protein" evidence="1">
    <location>
        <begin position="35"/>
        <end position="188"/>
    </location>
</feature>
<reference evidence="4" key="1">
    <citation type="journal article" date="2019" name="Int. J. Syst. Evol. Microbiol.">
        <title>The Global Catalogue of Microorganisms (GCM) 10K type strain sequencing project: providing services to taxonomists for standard genome sequencing and annotation.</title>
        <authorList>
            <consortium name="The Broad Institute Genomics Platform"/>
            <consortium name="The Broad Institute Genome Sequencing Center for Infectious Disease"/>
            <person name="Wu L."/>
            <person name="Ma J."/>
        </authorList>
    </citation>
    <scope>NUCLEOTIDE SEQUENCE [LARGE SCALE GENOMIC DNA]</scope>
    <source>
        <strain evidence="4">JCM 4733</strain>
    </source>
</reference>
<evidence type="ECO:0000256" key="1">
    <source>
        <dbReference type="SAM" id="SignalP"/>
    </source>
</evidence>
<proteinExistence type="predicted"/>
<evidence type="ECO:0000313" key="4">
    <source>
        <dbReference type="Proteomes" id="UP000653644"/>
    </source>
</evidence>
<keyword evidence="4" id="KW-1185">Reference proteome</keyword>
<protein>
    <recommendedName>
        <fullName evidence="2">Ricin B lectin domain-containing protein</fullName>
    </recommendedName>
</protein>
<evidence type="ECO:0000313" key="3">
    <source>
        <dbReference type="EMBL" id="GHA67348.1"/>
    </source>
</evidence>
<comment type="caution">
    <text evidence="3">The sequence shown here is derived from an EMBL/GenBank/DDBJ whole genome shotgun (WGS) entry which is preliminary data.</text>
</comment>
<evidence type="ECO:0000259" key="2">
    <source>
        <dbReference type="Pfam" id="PF14200"/>
    </source>
</evidence>
<name>A0ABQ3DB92_9ACTN</name>